<proteinExistence type="predicted"/>
<dbReference type="STRING" id="1524460.IX84_30625"/>
<organism evidence="1 2">
    <name type="scientific">Phaeodactylibacter xiamenensis</name>
    <dbReference type="NCBI Taxonomy" id="1524460"/>
    <lineage>
        <taxon>Bacteria</taxon>
        <taxon>Pseudomonadati</taxon>
        <taxon>Bacteroidota</taxon>
        <taxon>Saprospiria</taxon>
        <taxon>Saprospirales</taxon>
        <taxon>Haliscomenobacteraceae</taxon>
        <taxon>Phaeodactylibacter</taxon>
    </lineage>
</organism>
<evidence type="ECO:0000313" key="1">
    <source>
        <dbReference type="EMBL" id="KGE84973.1"/>
    </source>
</evidence>
<reference evidence="1 2" key="1">
    <citation type="journal article" date="2014" name="Int. J. Syst. Evol. Microbiol.">
        <title>Phaeodactylibacter xiamenensis gen. nov., sp. nov., a member of the family Saprospiraceae isolated from the marine alga Phaeodactylum tricornutum.</title>
        <authorList>
            <person name="Chen Z.Jr."/>
            <person name="Lei X."/>
            <person name="Lai Q."/>
            <person name="Li Y."/>
            <person name="Zhang B."/>
            <person name="Zhang J."/>
            <person name="Zhang H."/>
            <person name="Yang L."/>
            <person name="Zheng W."/>
            <person name="Tian Y."/>
            <person name="Yu Z."/>
            <person name="Xu H.Jr."/>
            <person name="Zheng T."/>
        </authorList>
    </citation>
    <scope>NUCLEOTIDE SEQUENCE [LARGE SCALE GENOMIC DNA]</scope>
    <source>
        <strain evidence="1 2">KD52</strain>
    </source>
</reference>
<protein>
    <submittedName>
        <fullName evidence="1">Uncharacterized protein</fullName>
    </submittedName>
</protein>
<accession>A0A098RZJ0</accession>
<dbReference type="RefSeq" id="WP_044229880.1">
    <property type="nucleotide sequence ID" value="NZ_CAKZLC010000161.1"/>
</dbReference>
<dbReference type="OrthoDB" id="1121084at2"/>
<dbReference type="AlphaFoldDB" id="A0A098RZJ0"/>
<dbReference type="EMBL" id="JPOS01000098">
    <property type="protein sequence ID" value="KGE84973.1"/>
    <property type="molecule type" value="Genomic_DNA"/>
</dbReference>
<comment type="caution">
    <text evidence="1">The sequence shown here is derived from an EMBL/GenBank/DDBJ whole genome shotgun (WGS) entry which is preliminary data.</text>
</comment>
<name>A0A098RZJ0_9BACT</name>
<keyword evidence="2" id="KW-1185">Reference proteome</keyword>
<gene>
    <name evidence="1" type="ORF">IX84_30625</name>
</gene>
<dbReference type="Proteomes" id="UP000029736">
    <property type="component" value="Unassembled WGS sequence"/>
</dbReference>
<sequence length="104" mass="11927">MYVDISITEEDLQLIMGRNFKPRYAAALRDVFCPACRQKEDNAVLPEKFWLNPAGDVIVEGACARCSAPIEKLLETGIDPRQYDQAMAIREYKVEIGKDYEVRR</sequence>
<evidence type="ECO:0000313" key="2">
    <source>
        <dbReference type="Proteomes" id="UP000029736"/>
    </source>
</evidence>